<dbReference type="AlphaFoldDB" id="A0AAV2EAT3"/>
<evidence type="ECO:0000313" key="3">
    <source>
        <dbReference type="Proteomes" id="UP001497516"/>
    </source>
</evidence>
<accession>A0AAV2EAT3</accession>
<name>A0AAV2EAT3_9ROSI</name>
<protein>
    <submittedName>
        <fullName evidence="2">Uncharacterized protein</fullName>
    </submittedName>
</protein>
<organism evidence="2 3">
    <name type="scientific">Linum trigynum</name>
    <dbReference type="NCBI Taxonomy" id="586398"/>
    <lineage>
        <taxon>Eukaryota</taxon>
        <taxon>Viridiplantae</taxon>
        <taxon>Streptophyta</taxon>
        <taxon>Embryophyta</taxon>
        <taxon>Tracheophyta</taxon>
        <taxon>Spermatophyta</taxon>
        <taxon>Magnoliopsida</taxon>
        <taxon>eudicotyledons</taxon>
        <taxon>Gunneridae</taxon>
        <taxon>Pentapetalae</taxon>
        <taxon>rosids</taxon>
        <taxon>fabids</taxon>
        <taxon>Malpighiales</taxon>
        <taxon>Linaceae</taxon>
        <taxon>Linum</taxon>
    </lineage>
</organism>
<sequence>MEVKYQKLPMFCYSYGRIGHLKLKIKLEPKPEVDPYGYELRVAAPGPKNWLSYTAKKEESEVWTALRQKFEMKSIRSNSNHDMALEQKETRLNEEQTMPQQRVEGKKQIQQIPLAEKPQQPPEIQQPPIQTVKHHEKKGE</sequence>
<feature type="region of interest" description="Disordered" evidence="1">
    <location>
        <begin position="74"/>
        <end position="140"/>
    </location>
</feature>
<proteinExistence type="predicted"/>
<gene>
    <name evidence="2" type="ORF">LTRI10_LOCUS24029</name>
</gene>
<feature type="compositionally biased region" description="Basic and acidic residues" evidence="1">
    <location>
        <begin position="83"/>
        <end position="94"/>
    </location>
</feature>
<reference evidence="2 3" key="1">
    <citation type="submission" date="2024-04" db="EMBL/GenBank/DDBJ databases">
        <authorList>
            <person name="Fracassetti M."/>
        </authorList>
    </citation>
    <scope>NUCLEOTIDE SEQUENCE [LARGE SCALE GENOMIC DNA]</scope>
</reference>
<evidence type="ECO:0000313" key="2">
    <source>
        <dbReference type="EMBL" id="CAL1382718.1"/>
    </source>
</evidence>
<evidence type="ECO:0000256" key="1">
    <source>
        <dbReference type="SAM" id="MobiDB-lite"/>
    </source>
</evidence>
<dbReference type="EMBL" id="OZ034817">
    <property type="protein sequence ID" value="CAL1382718.1"/>
    <property type="molecule type" value="Genomic_DNA"/>
</dbReference>
<dbReference type="Proteomes" id="UP001497516">
    <property type="component" value="Chromosome 4"/>
</dbReference>
<keyword evidence="3" id="KW-1185">Reference proteome</keyword>